<dbReference type="Pfam" id="PF13539">
    <property type="entry name" value="Peptidase_M15_4"/>
    <property type="match status" value="1"/>
</dbReference>
<keyword evidence="2" id="KW-0378">Hydrolase</keyword>
<dbReference type="InterPro" id="IPR039561">
    <property type="entry name" value="Peptidase_M15C"/>
</dbReference>
<dbReference type="EC" id="3.4.-.-" evidence="2"/>
<dbReference type="Proteomes" id="UP001549104">
    <property type="component" value="Unassembled WGS sequence"/>
</dbReference>
<evidence type="ECO:0000313" key="3">
    <source>
        <dbReference type="Proteomes" id="UP001549104"/>
    </source>
</evidence>
<gene>
    <name evidence="2" type="ORF">ABIC55_003297</name>
</gene>
<accession>A0ABV2KC23</accession>
<comment type="caution">
    <text evidence="2">The sequence shown here is derived from an EMBL/GenBank/DDBJ whole genome shotgun (WGS) entry which is preliminary data.</text>
</comment>
<dbReference type="SUPFAM" id="SSF55166">
    <property type="entry name" value="Hedgehog/DD-peptidase"/>
    <property type="match status" value="1"/>
</dbReference>
<dbReference type="InterPro" id="IPR009045">
    <property type="entry name" value="Zn_M74/Hedgehog-like"/>
</dbReference>
<dbReference type="CDD" id="cd14845">
    <property type="entry name" value="L-Ala-D-Glu_peptidase_like"/>
    <property type="match status" value="1"/>
</dbReference>
<dbReference type="EMBL" id="JBEPME010000005">
    <property type="protein sequence ID" value="MET3658180.1"/>
    <property type="molecule type" value="Genomic_DNA"/>
</dbReference>
<organism evidence="2 3">
    <name type="scientific">Sporosarcina psychrophila</name>
    <name type="common">Bacillus psychrophilus</name>
    <dbReference type="NCBI Taxonomy" id="1476"/>
    <lineage>
        <taxon>Bacteria</taxon>
        <taxon>Bacillati</taxon>
        <taxon>Bacillota</taxon>
        <taxon>Bacilli</taxon>
        <taxon>Bacillales</taxon>
        <taxon>Caryophanaceae</taxon>
        <taxon>Sporosarcina</taxon>
    </lineage>
</organism>
<dbReference type="Gene3D" id="3.30.1380.10">
    <property type="match status" value="1"/>
</dbReference>
<sequence>MSVTAQNRNINDLHTTAQVACKLFLAECEKAGVKIFITETRRSQARQNWLYAQGRSRFPGPIVTNTLNSNHKSGLAWDIAVSPPLTLYDTSTMDKAGAIARRLGITWGGDWKGFVDRPHFEVKANWKAPAGNVAHDTPPKEEVIRMFKPSSATLKAAYEQFLSSAIKDGTIAAKWLTDFKANKLSLDDALALKVIVDQRKK</sequence>
<reference evidence="2 3" key="1">
    <citation type="submission" date="2024-06" db="EMBL/GenBank/DDBJ databases">
        <title>Sorghum-associated microbial communities from plants grown in Nebraska, USA.</title>
        <authorList>
            <person name="Schachtman D."/>
        </authorList>
    </citation>
    <scope>NUCLEOTIDE SEQUENCE [LARGE SCALE GENOMIC DNA]</scope>
    <source>
        <strain evidence="2 3">1288</strain>
    </source>
</reference>
<protein>
    <submittedName>
        <fullName evidence="2">Peptidoglycan L-alanyl-D-glutamate endopeptidase CwlK</fullName>
        <ecNumber evidence="2">3.4.-.-</ecNumber>
    </submittedName>
</protein>
<name>A0ABV2KC23_SPOPS</name>
<dbReference type="RefSeq" id="WP_354313868.1">
    <property type="nucleotide sequence ID" value="NZ_JBEPME010000005.1"/>
</dbReference>
<evidence type="ECO:0000259" key="1">
    <source>
        <dbReference type="Pfam" id="PF13539"/>
    </source>
</evidence>
<dbReference type="GO" id="GO:0016787">
    <property type="term" value="F:hydrolase activity"/>
    <property type="evidence" value="ECO:0007669"/>
    <property type="project" value="UniProtKB-KW"/>
</dbReference>
<keyword evidence="3" id="KW-1185">Reference proteome</keyword>
<evidence type="ECO:0000313" key="2">
    <source>
        <dbReference type="EMBL" id="MET3658180.1"/>
    </source>
</evidence>
<proteinExistence type="predicted"/>
<feature type="domain" description="Peptidase M15C" evidence="1">
    <location>
        <begin position="65"/>
        <end position="122"/>
    </location>
</feature>